<reference evidence="3 4" key="1">
    <citation type="submission" date="2019-08" db="EMBL/GenBank/DDBJ databases">
        <title>Prosopis cineraria nodule microbiome.</title>
        <authorList>
            <person name="Ali R."/>
            <person name="Chaluvadi S.R."/>
            <person name="Wang X."/>
        </authorList>
    </citation>
    <scope>NUCLEOTIDE SEQUENCE [LARGE SCALE GENOMIC DNA]</scope>
    <source>
        <strain evidence="3 4">BG7</strain>
        <plasmid evidence="3 4">unnamed</plasmid>
    </source>
</reference>
<evidence type="ECO:0000313" key="4">
    <source>
        <dbReference type="Proteomes" id="UP000326881"/>
    </source>
</evidence>
<evidence type="ECO:0000256" key="1">
    <source>
        <dbReference type="SAM" id="MobiDB-lite"/>
    </source>
</evidence>
<keyword evidence="3" id="KW-0614">Plasmid</keyword>
<feature type="compositionally biased region" description="Basic residues" evidence="1">
    <location>
        <begin position="16"/>
        <end position="26"/>
    </location>
</feature>
<dbReference type="AlphaFoldDB" id="A0A5Q0CH44"/>
<proteinExistence type="predicted"/>
<evidence type="ECO:0000256" key="2">
    <source>
        <dbReference type="SAM" id="Phobius"/>
    </source>
</evidence>
<keyword evidence="4" id="KW-1185">Reference proteome</keyword>
<geneLocation type="plasmid" evidence="3 4">
    <name>unnamed</name>
</geneLocation>
<organism evidence="3 4">
    <name type="scientific">Rhizobium grahamii</name>
    <dbReference type="NCBI Taxonomy" id="1120045"/>
    <lineage>
        <taxon>Bacteria</taxon>
        <taxon>Pseudomonadati</taxon>
        <taxon>Pseudomonadota</taxon>
        <taxon>Alphaproteobacteria</taxon>
        <taxon>Hyphomicrobiales</taxon>
        <taxon>Rhizobiaceae</taxon>
        <taxon>Rhizobium/Agrobacterium group</taxon>
        <taxon>Rhizobium</taxon>
    </lineage>
</organism>
<protein>
    <submittedName>
        <fullName evidence="3">Uncharacterized protein</fullName>
    </submittedName>
</protein>
<feature type="transmembrane region" description="Helical" evidence="2">
    <location>
        <begin position="38"/>
        <end position="58"/>
    </location>
</feature>
<accession>A0A5Q0CH44</accession>
<keyword evidence="2" id="KW-0812">Transmembrane</keyword>
<dbReference type="EMBL" id="CP043499">
    <property type="protein sequence ID" value="QFY63409.1"/>
    <property type="molecule type" value="Genomic_DNA"/>
</dbReference>
<dbReference type="Proteomes" id="UP000326881">
    <property type="component" value="Plasmid unnamed"/>
</dbReference>
<feature type="region of interest" description="Disordered" evidence="1">
    <location>
        <begin position="1"/>
        <end position="27"/>
    </location>
</feature>
<name>A0A5Q0CH44_9HYPH</name>
<keyword evidence="2" id="KW-1133">Transmembrane helix</keyword>
<dbReference type="KEGG" id="rgr:FZ934_24395"/>
<gene>
    <name evidence="3" type="ORF">FZ934_24395</name>
</gene>
<evidence type="ECO:0000313" key="3">
    <source>
        <dbReference type="EMBL" id="QFY63409.1"/>
    </source>
</evidence>
<keyword evidence="2" id="KW-0472">Membrane</keyword>
<sequence>MAAGNKSSHANVPQNRRYKFNPKRGPKPQVLAEANRTVIWIASLVLVAFLMVIAIQIVW</sequence>
<feature type="compositionally biased region" description="Polar residues" evidence="1">
    <location>
        <begin position="1"/>
        <end position="14"/>
    </location>
</feature>